<dbReference type="AlphaFoldDB" id="A0A1F6TF21"/>
<protein>
    <recommendedName>
        <fullName evidence="1">MIP18 family-like domain-containing protein</fullName>
    </recommendedName>
</protein>
<reference evidence="2 3" key="1">
    <citation type="journal article" date="2016" name="Nat. Commun.">
        <title>Thousands of microbial genomes shed light on interconnected biogeochemical processes in an aquifer system.</title>
        <authorList>
            <person name="Anantharaman K."/>
            <person name="Brown C.T."/>
            <person name="Hug L.A."/>
            <person name="Sharon I."/>
            <person name="Castelle C.J."/>
            <person name="Probst A.J."/>
            <person name="Thomas B.C."/>
            <person name="Singh A."/>
            <person name="Wilkins M.J."/>
            <person name="Karaoz U."/>
            <person name="Brodie E.L."/>
            <person name="Williams K.H."/>
            <person name="Hubbard S.S."/>
            <person name="Banfield J.F."/>
        </authorList>
    </citation>
    <scope>NUCLEOTIDE SEQUENCE [LARGE SCALE GENOMIC DNA]</scope>
</reference>
<dbReference type="Pfam" id="PF01883">
    <property type="entry name" value="FeS_assembly_P"/>
    <property type="match status" value="1"/>
</dbReference>
<name>A0A1F6TF21_9PROT</name>
<evidence type="ECO:0000313" key="2">
    <source>
        <dbReference type="EMBL" id="OGI43669.1"/>
    </source>
</evidence>
<organism evidence="2 3">
    <name type="scientific">Candidatus Muproteobacteria bacterium RBG_16_65_31</name>
    <dbReference type="NCBI Taxonomy" id="1817759"/>
    <lineage>
        <taxon>Bacteria</taxon>
        <taxon>Pseudomonadati</taxon>
        <taxon>Pseudomonadota</taxon>
        <taxon>Candidatus Muproteobacteria</taxon>
    </lineage>
</organism>
<comment type="caution">
    <text evidence="2">The sequence shown here is derived from an EMBL/GenBank/DDBJ whole genome shotgun (WGS) entry which is preliminary data.</text>
</comment>
<dbReference type="Proteomes" id="UP000179344">
    <property type="component" value="Unassembled WGS sequence"/>
</dbReference>
<dbReference type="InterPro" id="IPR002744">
    <property type="entry name" value="MIP18-like"/>
</dbReference>
<dbReference type="InterPro" id="IPR034904">
    <property type="entry name" value="FSCA_dom_sf"/>
</dbReference>
<dbReference type="InterPro" id="IPR052339">
    <property type="entry name" value="Fe-S_Maturation_MIP18"/>
</dbReference>
<sequence>MNARPTEEKIYQALRKVIDPELRHNVVDLGFIQDIDIMDDYVHLDIQLTSPYCPFADSIVAMIKQAVEGVEGVKRVEVERACLKGA</sequence>
<evidence type="ECO:0000313" key="3">
    <source>
        <dbReference type="Proteomes" id="UP000179344"/>
    </source>
</evidence>
<feature type="domain" description="MIP18 family-like" evidence="1">
    <location>
        <begin position="7"/>
        <end position="78"/>
    </location>
</feature>
<dbReference type="EMBL" id="MFST01000104">
    <property type="protein sequence ID" value="OGI43669.1"/>
    <property type="molecule type" value="Genomic_DNA"/>
</dbReference>
<dbReference type="SUPFAM" id="SSF117916">
    <property type="entry name" value="Fe-S cluster assembly (FSCA) domain-like"/>
    <property type="match status" value="1"/>
</dbReference>
<proteinExistence type="predicted"/>
<dbReference type="PANTHER" id="PTHR42831">
    <property type="entry name" value="FE-S PROTEIN MATURATION AUXILIARY FACTOR YITW"/>
    <property type="match status" value="1"/>
</dbReference>
<dbReference type="PANTHER" id="PTHR42831:SF1">
    <property type="entry name" value="FE-S PROTEIN MATURATION AUXILIARY FACTOR YITW"/>
    <property type="match status" value="1"/>
</dbReference>
<evidence type="ECO:0000259" key="1">
    <source>
        <dbReference type="Pfam" id="PF01883"/>
    </source>
</evidence>
<gene>
    <name evidence="2" type="ORF">A2V92_02115</name>
</gene>
<dbReference type="Gene3D" id="3.30.300.130">
    <property type="entry name" value="Fe-S cluster assembly (FSCA)"/>
    <property type="match status" value="1"/>
</dbReference>
<accession>A0A1F6TF21</accession>